<dbReference type="SUPFAM" id="SSF55874">
    <property type="entry name" value="ATPase domain of HSP90 chaperone/DNA topoisomerase II/histidine kinase"/>
    <property type="match status" value="1"/>
</dbReference>
<protein>
    <submittedName>
        <fullName evidence="1">ATP-binding protein</fullName>
    </submittedName>
</protein>
<dbReference type="Proteomes" id="UP000677126">
    <property type="component" value="Chromosome"/>
</dbReference>
<dbReference type="RefSeq" id="WP_213500844.1">
    <property type="nucleotide sequence ID" value="NZ_CP054856.1"/>
</dbReference>
<keyword evidence="1" id="KW-0067">ATP-binding</keyword>
<keyword evidence="2" id="KW-1185">Reference proteome</keyword>
<name>A0ABX8E7T1_9SPHN</name>
<dbReference type="Gene3D" id="3.30.565.10">
    <property type="entry name" value="Histidine kinase-like ATPase, C-terminal domain"/>
    <property type="match status" value="1"/>
</dbReference>
<sequence length="503" mass="56421">MNLEDRAQSATIRTADATPYAASLIQSLRDIGYSCETALADIVDNSITAGAGSVEILSDLSASEPSVAVLDDGRGMTADELVEAMRPGSRNPLEDRHADDLGRFGLGLKSASFSQCKRLTVLTRRHGVLSGATWDLDAVARTNRWEIELHDDFGSIPWHDRLTGDGTLVIWRSLDRLWGGIENGDSEQIRHVNRILSQSEHHLRLVFHRFMSEGRAPLTLLRNGRRLDPIDPFGTKLPGHQYDRMDRLEMSLGTVEFQAHTLPHHSGLTKAQWDDLGGPEGHLRSQGFYVYRGRRLIIAGSWLGLARQLELTKLCRVRVDIPNTMDPEWKIDVKKASAQLPPKVRERMRRLVENLPQTSKRTYQRKGRRLVDQEYLPIWSRIQKDGGIIYRPDPAHPLIAAFSDKLPMALQDEFATIVAAIGSAMPVASLHADFAGNPEDVRADDSDEAMLIQYARALVPGFVQAGMSDEEILDHLHPIELFRSRWDLSHGLIRDVVNEVRNV</sequence>
<organism evidence="1 2">
    <name type="scientific">Novosphingobium decolorationis</name>
    <dbReference type="NCBI Taxonomy" id="2698673"/>
    <lineage>
        <taxon>Bacteria</taxon>
        <taxon>Pseudomonadati</taxon>
        <taxon>Pseudomonadota</taxon>
        <taxon>Alphaproteobacteria</taxon>
        <taxon>Sphingomonadales</taxon>
        <taxon>Sphingomonadaceae</taxon>
        <taxon>Novosphingobium</taxon>
    </lineage>
</organism>
<reference evidence="1 2" key="1">
    <citation type="journal article" date="2021" name="Int. J. Syst. Evol. Microbiol.">
        <title>Novosphingobium decolorationis sp. nov., an aniline blue-decolourizing bacterium isolated from East Pacific sediment.</title>
        <authorList>
            <person name="Chen X."/>
            <person name="Dong B."/>
            <person name="Chen T."/>
            <person name="Ren N."/>
            <person name="Wang J."/>
            <person name="Xu Y."/>
            <person name="Yang J."/>
            <person name="Zhu S."/>
            <person name="Chen J."/>
        </authorList>
    </citation>
    <scope>NUCLEOTIDE SEQUENCE [LARGE SCALE GENOMIC DNA]</scope>
    <source>
        <strain evidence="1 2">502str22</strain>
    </source>
</reference>
<evidence type="ECO:0000313" key="1">
    <source>
        <dbReference type="EMBL" id="QVM85188.1"/>
    </source>
</evidence>
<accession>A0ABX8E7T1</accession>
<dbReference type="InterPro" id="IPR036890">
    <property type="entry name" value="HATPase_C_sf"/>
</dbReference>
<proteinExistence type="predicted"/>
<dbReference type="GO" id="GO:0005524">
    <property type="term" value="F:ATP binding"/>
    <property type="evidence" value="ECO:0007669"/>
    <property type="project" value="UniProtKB-KW"/>
</dbReference>
<dbReference type="Pfam" id="PF13589">
    <property type="entry name" value="HATPase_c_3"/>
    <property type="match status" value="1"/>
</dbReference>
<dbReference type="EMBL" id="CP054856">
    <property type="protein sequence ID" value="QVM85188.1"/>
    <property type="molecule type" value="Genomic_DNA"/>
</dbReference>
<evidence type="ECO:0000313" key="2">
    <source>
        <dbReference type="Proteomes" id="UP000677126"/>
    </source>
</evidence>
<keyword evidence="1" id="KW-0547">Nucleotide-binding</keyword>
<gene>
    <name evidence="1" type="ORF">HT578_17130</name>
</gene>